<keyword evidence="5" id="KW-0597">Phosphoprotein</keyword>
<keyword evidence="9" id="KW-0443">Lipid metabolism</keyword>
<dbReference type="Gene3D" id="1.10.1200.10">
    <property type="entry name" value="ACP-like"/>
    <property type="match status" value="1"/>
</dbReference>
<dbReference type="PROSITE" id="PS50075">
    <property type="entry name" value="CARRIER"/>
    <property type="match status" value="1"/>
</dbReference>
<dbReference type="PANTHER" id="PTHR43775:SF7">
    <property type="entry name" value="FATTY ACID SYNTHASE"/>
    <property type="match status" value="1"/>
</dbReference>
<dbReference type="SMART" id="SM00822">
    <property type="entry name" value="PKS_KR"/>
    <property type="match status" value="1"/>
</dbReference>
<keyword evidence="11" id="KW-0511">Multifunctional enzyme</keyword>
<protein>
    <recommendedName>
        <fullName evidence="2">Fatty acid synthase</fullName>
        <ecNumber evidence="1">2.3.1.85</ecNumber>
    </recommendedName>
</protein>
<feature type="compositionally biased region" description="Basic and acidic residues" evidence="13">
    <location>
        <begin position="364"/>
        <end position="376"/>
    </location>
</feature>
<dbReference type="PROSITE" id="PS00012">
    <property type="entry name" value="PHOSPHOPANTETHEINE"/>
    <property type="match status" value="1"/>
</dbReference>
<name>A0ABM0ZVU1_APLCA</name>
<evidence type="ECO:0000256" key="2">
    <source>
        <dbReference type="ARBA" id="ARBA00018769"/>
    </source>
</evidence>
<keyword evidence="7" id="KW-0521">NADP</keyword>
<keyword evidence="4" id="KW-0444">Lipid biosynthesis</keyword>
<dbReference type="Gene3D" id="3.90.180.10">
    <property type="entry name" value="Medium-chain alcohol dehydrogenases, catalytic domain"/>
    <property type="match status" value="1"/>
</dbReference>
<evidence type="ECO:0000256" key="13">
    <source>
        <dbReference type="SAM" id="MobiDB-lite"/>
    </source>
</evidence>
<evidence type="ECO:0000256" key="6">
    <source>
        <dbReference type="ARBA" id="ARBA00022832"/>
    </source>
</evidence>
<dbReference type="InterPro" id="IPR050091">
    <property type="entry name" value="PKS_NRPS_Biosynth_Enz"/>
</dbReference>
<dbReference type="InterPro" id="IPR020806">
    <property type="entry name" value="PKS_PP-bd"/>
</dbReference>
<evidence type="ECO:0000313" key="15">
    <source>
        <dbReference type="Proteomes" id="UP000694888"/>
    </source>
</evidence>
<evidence type="ECO:0000256" key="8">
    <source>
        <dbReference type="ARBA" id="ARBA00023002"/>
    </source>
</evidence>
<keyword evidence="10" id="KW-0275">Fatty acid biosynthesis</keyword>
<reference evidence="16" key="1">
    <citation type="submission" date="2025-08" db="UniProtKB">
        <authorList>
            <consortium name="RefSeq"/>
        </authorList>
    </citation>
    <scope>IDENTIFICATION</scope>
</reference>
<dbReference type="RefSeq" id="XP_012935589.2">
    <property type="nucleotide sequence ID" value="XM_013080135.2"/>
</dbReference>
<evidence type="ECO:0000256" key="12">
    <source>
        <dbReference type="ARBA" id="ARBA00044883"/>
    </source>
</evidence>
<evidence type="ECO:0000256" key="9">
    <source>
        <dbReference type="ARBA" id="ARBA00023098"/>
    </source>
</evidence>
<dbReference type="SUPFAM" id="SSF47336">
    <property type="entry name" value="ACP-like"/>
    <property type="match status" value="1"/>
</dbReference>
<dbReference type="GeneID" id="101863654"/>
<evidence type="ECO:0000259" key="14">
    <source>
        <dbReference type="PROSITE" id="PS50075"/>
    </source>
</evidence>
<dbReference type="InterPro" id="IPR009081">
    <property type="entry name" value="PP-bd_ACP"/>
</dbReference>
<dbReference type="Pfam" id="PF08659">
    <property type="entry name" value="KR"/>
    <property type="match status" value="2"/>
</dbReference>
<accession>A0ABM0ZVU1</accession>
<feature type="region of interest" description="Disordered" evidence="13">
    <location>
        <begin position="355"/>
        <end position="376"/>
    </location>
</feature>
<evidence type="ECO:0000256" key="5">
    <source>
        <dbReference type="ARBA" id="ARBA00022553"/>
    </source>
</evidence>
<feature type="domain" description="Carrier" evidence="14">
    <location>
        <begin position="286"/>
        <end position="363"/>
    </location>
</feature>
<dbReference type="InterPro" id="IPR006162">
    <property type="entry name" value="Ppantetheine_attach_site"/>
</dbReference>
<gene>
    <name evidence="16" type="primary">LOC101863654</name>
</gene>
<dbReference type="InterPro" id="IPR013968">
    <property type="entry name" value="PKS_KR"/>
</dbReference>
<organism evidence="15 16">
    <name type="scientific">Aplysia californica</name>
    <name type="common">California sea hare</name>
    <dbReference type="NCBI Taxonomy" id="6500"/>
    <lineage>
        <taxon>Eukaryota</taxon>
        <taxon>Metazoa</taxon>
        <taxon>Spiralia</taxon>
        <taxon>Lophotrochozoa</taxon>
        <taxon>Mollusca</taxon>
        <taxon>Gastropoda</taxon>
        <taxon>Heterobranchia</taxon>
        <taxon>Euthyneura</taxon>
        <taxon>Tectipleura</taxon>
        <taxon>Aplysiida</taxon>
        <taxon>Aplysioidea</taxon>
        <taxon>Aplysiidae</taxon>
        <taxon>Aplysia</taxon>
    </lineage>
</organism>
<dbReference type="Proteomes" id="UP000694888">
    <property type="component" value="Unplaced"/>
</dbReference>
<keyword evidence="15" id="KW-1185">Reference proteome</keyword>
<evidence type="ECO:0000256" key="1">
    <source>
        <dbReference type="ARBA" id="ARBA00012873"/>
    </source>
</evidence>
<evidence type="ECO:0000256" key="4">
    <source>
        <dbReference type="ARBA" id="ARBA00022516"/>
    </source>
</evidence>
<dbReference type="Gene3D" id="3.40.50.720">
    <property type="entry name" value="NAD(P)-binding Rossmann-like Domain"/>
    <property type="match status" value="2"/>
</dbReference>
<dbReference type="EC" id="2.3.1.85" evidence="1"/>
<dbReference type="Pfam" id="PF00550">
    <property type="entry name" value="PP-binding"/>
    <property type="match status" value="1"/>
</dbReference>
<keyword evidence="6" id="KW-0276">Fatty acid metabolism</keyword>
<evidence type="ECO:0000256" key="3">
    <source>
        <dbReference type="ARBA" id="ARBA00022450"/>
    </source>
</evidence>
<dbReference type="InterPro" id="IPR057326">
    <property type="entry name" value="KR_dom"/>
</dbReference>
<dbReference type="SMART" id="SM00823">
    <property type="entry name" value="PKS_PP"/>
    <property type="match status" value="1"/>
</dbReference>
<sequence>MRVLQKNINISGILLDSLFDSSNDEWPEVVRLVGEGMTSGVVRPLKTTVFDKMEVEGAFRFMAQGRHIGKVVIRIRNEENEKVAVPPAVSILAVPRATCNPNKSYVITGGLGGFGLELVQWLVERGAKKLVLSSRYSVLHDGLLDNQSSETFRATCEPKVQGTINFDKASRDLCKDSLEWFVAFSSYVATIGNAGQTNYGFANSAVERICEMRKAQGFPALAVQLGAVGDVGVVIETLGPDAIVAGTFPQKVASCLVALERFLTQGHCVVASFVLPEKKSETKDKKGTHVNLVEAVAKILGVTNASTLNPDTCLVDLGLDSLMSVEILQLLLRDFQISLTSREIRSLTMSKIQKMNQPDSGLEGDDKTLARSESRRQSRRVSSSILFSF</sequence>
<keyword evidence="3" id="KW-0596">Phosphopantetheine</keyword>
<evidence type="ECO:0000256" key="7">
    <source>
        <dbReference type="ARBA" id="ARBA00022857"/>
    </source>
</evidence>
<evidence type="ECO:0000256" key="10">
    <source>
        <dbReference type="ARBA" id="ARBA00023160"/>
    </source>
</evidence>
<dbReference type="SUPFAM" id="SSF51735">
    <property type="entry name" value="NAD(P)-binding Rossmann-fold domains"/>
    <property type="match status" value="1"/>
</dbReference>
<evidence type="ECO:0000313" key="16">
    <source>
        <dbReference type="RefSeq" id="XP_012935589.2"/>
    </source>
</evidence>
<comment type="catalytic activity">
    <reaction evidence="12">
        <text>acetyl-CoA + n malonyl-CoA + 2n NADPH + 2n H(+) = a long-chain fatty acid + (n+1) CoA + n CO2 + 2n NADP(+).</text>
        <dbReference type="EC" id="2.3.1.85"/>
    </reaction>
</comment>
<keyword evidence="8" id="KW-0560">Oxidoreductase</keyword>
<dbReference type="PANTHER" id="PTHR43775">
    <property type="entry name" value="FATTY ACID SYNTHASE"/>
    <property type="match status" value="1"/>
</dbReference>
<dbReference type="InterPro" id="IPR036736">
    <property type="entry name" value="ACP-like_sf"/>
</dbReference>
<dbReference type="InterPro" id="IPR036291">
    <property type="entry name" value="NAD(P)-bd_dom_sf"/>
</dbReference>
<proteinExistence type="predicted"/>
<evidence type="ECO:0000256" key="11">
    <source>
        <dbReference type="ARBA" id="ARBA00023268"/>
    </source>
</evidence>